<dbReference type="PROSITE" id="PS00028">
    <property type="entry name" value="ZINC_FINGER_C2H2_1"/>
    <property type="match status" value="1"/>
</dbReference>
<dbReference type="EMBL" id="CAJVOS010000049">
    <property type="protein sequence ID" value="CAG8211643.1"/>
    <property type="molecule type" value="Genomic_DNA"/>
</dbReference>
<dbReference type="SMART" id="SM00355">
    <property type="entry name" value="ZnF_C2H2"/>
    <property type="match status" value="2"/>
</dbReference>
<organism evidence="3 4">
    <name type="scientific">Penicillium olsonii</name>
    <dbReference type="NCBI Taxonomy" id="99116"/>
    <lineage>
        <taxon>Eukaryota</taxon>
        <taxon>Fungi</taxon>
        <taxon>Dikarya</taxon>
        <taxon>Ascomycota</taxon>
        <taxon>Pezizomycotina</taxon>
        <taxon>Eurotiomycetes</taxon>
        <taxon>Eurotiomycetidae</taxon>
        <taxon>Eurotiales</taxon>
        <taxon>Aspergillaceae</taxon>
        <taxon>Penicillium</taxon>
    </lineage>
</organism>
<feature type="region of interest" description="Disordered" evidence="1">
    <location>
        <begin position="255"/>
        <end position="274"/>
    </location>
</feature>
<dbReference type="Proteomes" id="UP001153618">
    <property type="component" value="Unassembled WGS sequence"/>
</dbReference>
<keyword evidence="4" id="KW-1185">Reference proteome</keyword>
<sequence length="1021" mass="112040">MHNDDTLADGYALSPCLSLEGLDPDSRMDSGGFSNSFDSSATAAYYHGSHQHLADGATIDGHLTFAERPSHGPFDLSSNTNCDFSGPGDSSATTVYDHGQKSHFASGSQNFSSMVVQGHQLITPPSSEGFKTARKYTCCFCDAPFKRSVNVFVFFKRHISQKHSCSQHTFHCPDSTCSSVFLESHSLESHMMSQHRRNIEAAELSSAKRQEPHPSACAVCQAPTSDWESFFDCLREHFFASTSTVPLPSVLSPRYEDADASHSEMGPASQNKRKRINEEQLPTENLTLKKSQVQHLTVPCDTSPKPYIDAQQEGSPVSFEYSSSASDSKETDITQPDPIDDSIDAGIIGDRDLSHILDSSRYFSELDQLELATARALGMETGPISGLTALDDCIDHLKSWKFALAHLQSQGFCGPSMSILVEEQGRDNVAEAFPISLANVEQLLGEFTHFSVKGLGLVVKHWIQKMLNLNEAHFVELSIIDSLTILCSILSVGLLSFSGSHVCPFDANLWSRQVENIPIGLAGYSFRPRKLACLDEFIGGPAWVLGKTTPNSLPDGETVRYPQQGTDDRSLQQNSGIKVSLSVQQFDELWGPISLVGGFADHGLAIRTERGFILPLPQYQQSEPPTSHNRTIECHWTAEIPQHIFEGCPRGDFSGVPVSLQRRSKLLIGTAEIGLSVNEKCRSSISSIQQQIAGRLQYPGTCKAKYVKDGLDLQFGGGQYVTGGLVRKYKRMPKRTLRAMLLEDCKNPNTKLVPLLGLRVGLEVSACTGNAQRVTLWDALRLSQTGVQASDNALYCEHKIGDRNCISTCWTRYHSSNEIDSFEGQPTDGKLLSGPQARRIIINSLLALEHTGLDSEGNLQVAWPFSDIPAHCPVLPSTPKEANNWLRVVKETRETCSFPIFSQRCLEFHDQSLIRSCSAPYIDGHAKPLQTILSTQILTLATDGPVIRLLEGARLLVGEAHLTITKKVQGQVAIIATVSMNPLSPLRLRLRGVLPDAPAHGYKENIRPDISVGLSVPVYVH</sequence>
<evidence type="ECO:0000313" key="4">
    <source>
        <dbReference type="Proteomes" id="UP001153618"/>
    </source>
</evidence>
<evidence type="ECO:0000259" key="2">
    <source>
        <dbReference type="PROSITE" id="PS00028"/>
    </source>
</evidence>
<feature type="compositionally biased region" description="Polar residues" evidence="1">
    <location>
        <begin position="312"/>
        <end position="326"/>
    </location>
</feature>
<feature type="domain" description="C2H2-type" evidence="2">
    <location>
        <begin position="172"/>
        <end position="195"/>
    </location>
</feature>
<proteinExistence type="predicted"/>
<reference evidence="3" key="1">
    <citation type="submission" date="2021-07" db="EMBL/GenBank/DDBJ databases">
        <authorList>
            <person name="Branca A.L. A."/>
        </authorList>
    </citation>
    <scope>NUCLEOTIDE SEQUENCE</scope>
</reference>
<accession>A0A9W4HZF4</accession>
<protein>
    <recommendedName>
        <fullName evidence="2">C2H2-type domain-containing protein</fullName>
    </recommendedName>
</protein>
<gene>
    <name evidence="3" type="ORF">POLS_LOCUS7835</name>
</gene>
<dbReference type="OrthoDB" id="428577at2759"/>
<dbReference type="InterPro" id="IPR013087">
    <property type="entry name" value="Znf_C2H2_type"/>
</dbReference>
<feature type="region of interest" description="Disordered" evidence="1">
    <location>
        <begin position="305"/>
        <end position="343"/>
    </location>
</feature>
<dbReference type="AlphaFoldDB" id="A0A9W4HZF4"/>
<evidence type="ECO:0000256" key="1">
    <source>
        <dbReference type="SAM" id="MobiDB-lite"/>
    </source>
</evidence>
<evidence type="ECO:0000313" key="3">
    <source>
        <dbReference type="EMBL" id="CAG8211643.1"/>
    </source>
</evidence>
<name>A0A9W4HZF4_PENOL</name>
<comment type="caution">
    <text evidence="3">The sequence shown here is derived from an EMBL/GenBank/DDBJ whole genome shotgun (WGS) entry which is preliminary data.</text>
</comment>